<evidence type="ECO:0000259" key="2">
    <source>
        <dbReference type="SMART" id="SM00333"/>
    </source>
</evidence>
<dbReference type="Pfam" id="PF00567">
    <property type="entry name" value="TUDOR"/>
    <property type="match status" value="2"/>
</dbReference>
<dbReference type="Gene3D" id="2.30.30.140">
    <property type="match status" value="2"/>
</dbReference>
<dbReference type="SUPFAM" id="SSF63748">
    <property type="entry name" value="Tudor/PWWP/MBT"/>
    <property type="match status" value="2"/>
</dbReference>
<dbReference type="PANTHER" id="PTHR22948:SF29">
    <property type="entry name" value="FI02030P-RELATED"/>
    <property type="match status" value="1"/>
</dbReference>
<dbReference type="SMART" id="SM00333">
    <property type="entry name" value="TUDOR"/>
    <property type="match status" value="2"/>
</dbReference>
<reference evidence="4" key="1">
    <citation type="submission" date="2020-12" db="UniProtKB">
        <authorList>
            <consortium name="WormBaseParasite"/>
        </authorList>
    </citation>
    <scope>IDENTIFICATION</scope>
    <source>
        <strain evidence="4">MHco3</strain>
    </source>
</reference>
<dbReference type="Proteomes" id="UP000025227">
    <property type="component" value="Unplaced"/>
</dbReference>
<accession>A0A7I4YM61</accession>
<dbReference type="OrthoDB" id="5832178at2759"/>
<feature type="domain" description="Tudor" evidence="2">
    <location>
        <begin position="431"/>
        <end position="491"/>
    </location>
</feature>
<organism evidence="3 4">
    <name type="scientific">Haemonchus contortus</name>
    <name type="common">Barber pole worm</name>
    <dbReference type="NCBI Taxonomy" id="6289"/>
    <lineage>
        <taxon>Eukaryota</taxon>
        <taxon>Metazoa</taxon>
        <taxon>Ecdysozoa</taxon>
        <taxon>Nematoda</taxon>
        <taxon>Chromadorea</taxon>
        <taxon>Rhabditida</taxon>
        <taxon>Rhabditina</taxon>
        <taxon>Rhabditomorpha</taxon>
        <taxon>Strongyloidea</taxon>
        <taxon>Trichostrongylidae</taxon>
        <taxon>Haemonchus</taxon>
    </lineage>
</organism>
<dbReference type="InterPro" id="IPR050621">
    <property type="entry name" value="Tudor_domain_containing"/>
</dbReference>
<dbReference type="InterPro" id="IPR002999">
    <property type="entry name" value="Tudor"/>
</dbReference>
<dbReference type="OMA" id="CHKGEYL"/>
<evidence type="ECO:0000313" key="3">
    <source>
        <dbReference type="Proteomes" id="UP000025227"/>
    </source>
</evidence>
<protein>
    <submittedName>
        <fullName evidence="4">Tudor domain-containing protein</fullName>
    </submittedName>
</protein>
<feature type="region of interest" description="Disordered" evidence="1">
    <location>
        <begin position="1"/>
        <end position="23"/>
    </location>
</feature>
<evidence type="ECO:0000256" key="1">
    <source>
        <dbReference type="SAM" id="MobiDB-lite"/>
    </source>
</evidence>
<name>A0A7I4YM61_HAECO</name>
<dbReference type="WBParaSite" id="HCON_00114755-00001">
    <property type="protein sequence ID" value="HCON_00114755-00001"/>
    <property type="gene ID" value="HCON_00114755"/>
</dbReference>
<evidence type="ECO:0000313" key="4">
    <source>
        <dbReference type="WBParaSite" id="HCON_00114755-00001"/>
    </source>
</evidence>
<keyword evidence="3" id="KW-1185">Reference proteome</keyword>
<sequence length="605" mass="69803">MSFGDDPPEPPSSPIFETGGKHPQMCRNGLQEDRVLKILRIPLVRTAVVHVLRAESPSCVWVRLTNHITDNLILTEPYDLLPRCANNGVMEDPYTEALREYEYCMAPVRERTYGRCRILEVWDDIDIVKVFFIDEGFQAWVSKYCLACMPKDFQYHPWQAIMISLCGVNKRKLPAHKRQDSQMWTAAESASFRGILNRFPLVKTRTVKSSIVHNDYRRPVQVELYGIPEGHTDTSPDVGICIAALFAAELRGRMQLRRIADAANFSPDTNLYQVEEPPPLREIPLFRRNFPADWKRDSTADRLSRSSELAKEWQKWSPRTARVPPLEVEWLDEHGYRTDQQEYLINVEGAQTQSPYEFYARPIKRERIRVTEAKDGDTDEFVEREQPESETSAMLSAHEELKKKATILDAFYSLEENRSPLEKNQCIEWLRDKVRVFGICACSEERGAYTGEWQRVEVLSCDTFANVLYLDSGGTELVLPHSLYKILPMHCNYPPMCMQLCMYGVGPSSADTSTDWPEGAKTVWRKLLREDLPMAISVIKRLNTTKDNEVLPAGAPAWQRPGVIFVQSLRVHGEDITIQDKFCRESLFPNNGVWRPDFPREWKYN</sequence>
<dbReference type="AlphaFoldDB" id="A0A7I4YM61"/>
<dbReference type="PANTHER" id="PTHR22948">
    <property type="entry name" value="TUDOR DOMAIN CONTAINING PROTEIN"/>
    <property type="match status" value="1"/>
</dbReference>
<proteinExistence type="predicted"/>
<feature type="domain" description="Tudor" evidence="2">
    <location>
        <begin position="96"/>
        <end position="154"/>
    </location>
</feature>